<dbReference type="OrthoDB" id="1937627at2759"/>
<gene>
    <name evidence="5" type="ORF">MARPO_0058s0073</name>
</gene>
<dbReference type="InterPro" id="IPR036961">
    <property type="entry name" value="Kinesin_motor_dom_sf"/>
</dbReference>
<dbReference type="PROSITE" id="PS50067">
    <property type="entry name" value="KINESIN_MOTOR_2"/>
    <property type="match status" value="1"/>
</dbReference>
<dbReference type="GO" id="GO:0005524">
    <property type="term" value="F:ATP binding"/>
    <property type="evidence" value="ECO:0007669"/>
    <property type="project" value="UniProtKB-UniRule"/>
</dbReference>
<dbReference type="SMART" id="SM00129">
    <property type="entry name" value="KISc"/>
    <property type="match status" value="1"/>
</dbReference>
<keyword evidence="6" id="KW-1185">Reference proteome</keyword>
<dbReference type="Pfam" id="PF00225">
    <property type="entry name" value="Kinesin"/>
    <property type="match status" value="2"/>
</dbReference>
<accession>A0A2R6WTY7</accession>
<dbReference type="GO" id="GO:0005871">
    <property type="term" value="C:kinesin complex"/>
    <property type="evidence" value="ECO:0000318"/>
    <property type="project" value="GO_Central"/>
</dbReference>
<evidence type="ECO:0000313" key="6">
    <source>
        <dbReference type="Proteomes" id="UP000244005"/>
    </source>
</evidence>
<keyword evidence="2" id="KW-0547">Nucleotide-binding</keyword>
<protein>
    <recommendedName>
        <fullName evidence="4">Kinesin motor domain-containing protein</fullName>
    </recommendedName>
</protein>
<dbReference type="GO" id="GO:0007018">
    <property type="term" value="P:microtubule-based movement"/>
    <property type="evidence" value="ECO:0000318"/>
    <property type="project" value="GO_Central"/>
</dbReference>
<feature type="domain" description="Kinesin motor" evidence="4">
    <location>
        <begin position="825"/>
        <end position="1249"/>
    </location>
</feature>
<dbReference type="GO" id="GO:0005737">
    <property type="term" value="C:cytoplasm"/>
    <property type="evidence" value="ECO:0000318"/>
    <property type="project" value="GO_Central"/>
</dbReference>
<dbReference type="GO" id="GO:0005874">
    <property type="term" value="C:microtubule"/>
    <property type="evidence" value="ECO:0000318"/>
    <property type="project" value="GO_Central"/>
</dbReference>
<feature type="compositionally biased region" description="Basic and acidic residues" evidence="3">
    <location>
        <begin position="447"/>
        <end position="463"/>
    </location>
</feature>
<reference evidence="6" key="1">
    <citation type="journal article" date="2017" name="Cell">
        <title>Insights into land plant evolution garnered from the Marchantia polymorpha genome.</title>
        <authorList>
            <person name="Bowman J.L."/>
            <person name="Kohchi T."/>
            <person name="Yamato K.T."/>
            <person name="Jenkins J."/>
            <person name="Shu S."/>
            <person name="Ishizaki K."/>
            <person name="Yamaoka S."/>
            <person name="Nishihama R."/>
            <person name="Nakamura Y."/>
            <person name="Berger F."/>
            <person name="Adam C."/>
            <person name="Aki S.S."/>
            <person name="Althoff F."/>
            <person name="Araki T."/>
            <person name="Arteaga-Vazquez M.A."/>
            <person name="Balasubrmanian S."/>
            <person name="Barry K."/>
            <person name="Bauer D."/>
            <person name="Boehm C.R."/>
            <person name="Briginshaw L."/>
            <person name="Caballero-Perez J."/>
            <person name="Catarino B."/>
            <person name="Chen F."/>
            <person name="Chiyoda S."/>
            <person name="Chovatia M."/>
            <person name="Davies K.M."/>
            <person name="Delmans M."/>
            <person name="Demura T."/>
            <person name="Dierschke T."/>
            <person name="Dolan L."/>
            <person name="Dorantes-Acosta A.E."/>
            <person name="Eklund D.M."/>
            <person name="Florent S.N."/>
            <person name="Flores-Sandoval E."/>
            <person name="Fujiyama A."/>
            <person name="Fukuzawa H."/>
            <person name="Galik B."/>
            <person name="Grimanelli D."/>
            <person name="Grimwood J."/>
            <person name="Grossniklaus U."/>
            <person name="Hamada T."/>
            <person name="Haseloff J."/>
            <person name="Hetherington A.J."/>
            <person name="Higo A."/>
            <person name="Hirakawa Y."/>
            <person name="Hundley H.N."/>
            <person name="Ikeda Y."/>
            <person name="Inoue K."/>
            <person name="Inoue S.I."/>
            <person name="Ishida S."/>
            <person name="Jia Q."/>
            <person name="Kakita M."/>
            <person name="Kanazawa T."/>
            <person name="Kawai Y."/>
            <person name="Kawashima T."/>
            <person name="Kennedy M."/>
            <person name="Kinose K."/>
            <person name="Kinoshita T."/>
            <person name="Kohara Y."/>
            <person name="Koide E."/>
            <person name="Komatsu K."/>
            <person name="Kopischke S."/>
            <person name="Kubo M."/>
            <person name="Kyozuka J."/>
            <person name="Lagercrantz U."/>
            <person name="Lin S.S."/>
            <person name="Lindquist E."/>
            <person name="Lipzen A.M."/>
            <person name="Lu C.W."/>
            <person name="De Luna E."/>
            <person name="Martienssen R.A."/>
            <person name="Minamino N."/>
            <person name="Mizutani M."/>
            <person name="Mizutani M."/>
            <person name="Mochizuki N."/>
            <person name="Monte I."/>
            <person name="Mosher R."/>
            <person name="Nagasaki H."/>
            <person name="Nakagami H."/>
            <person name="Naramoto S."/>
            <person name="Nishitani K."/>
            <person name="Ohtani M."/>
            <person name="Okamoto T."/>
            <person name="Okumura M."/>
            <person name="Phillips J."/>
            <person name="Pollak B."/>
            <person name="Reinders A."/>
            <person name="Rovekamp M."/>
            <person name="Sano R."/>
            <person name="Sawa S."/>
            <person name="Schmid M.W."/>
            <person name="Shirakawa M."/>
            <person name="Solano R."/>
            <person name="Spunde A."/>
            <person name="Suetsugu N."/>
            <person name="Sugano S."/>
            <person name="Sugiyama A."/>
            <person name="Sun R."/>
            <person name="Suzuki Y."/>
            <person name="Takenaka M."/>
            <person name="Takezawa D."/>
            <person name="Tomogane H."/>
            <person name="Tsuzuki M."/>
            <person name="Ueda T."/>
            <person name="Umeda M."/>
            <person name="Ward J.M."/>
            <person name="Watanabe Y."/>
            <person name="Yazaki K."/>
            <person name="Yokoyama R."/>
            <person name="Yoshitake Y."/>
            <person name="Yotsui I."/>
            <person name="Zachgo S."/>
            <person name="Schmutz J."/>
        </authorList>
    </citation>
    <scope>NUCLEOTIDE SEQUENCE [LARGE SCALE GENOMIC DNA]</scope>
    <source>
        <strain evidence="6">Tak-1</strain>
    </source>
</reference>
<dbReference type="GO" id="GO:0003777">
    <property type="term" value="F:microtubule motor activity"/>
    <property type="evidence" value="ECO:0000318"/>
    <property type="project" value="GO_Central"/>
</dbReference>
<dbReference type="PANTHER" id="PTHR24115">
    <property type="entry name" value="KINESIN-RELATED"/>
    <property type="match status" value="1"/>
</dbReference>
<feature type="compositionally biased region" description="Polar residues" evidence="3">
    <location>
        <begin position="59"/>
        <end position="82"/>
    </location>
</feature>
<dbReference type="PANTHER" id="PTHR24115:SF546">
    <property type="entry name" value="KINESIN-LIKE PROTEIN KIF14"/>
    <property type="match status" value="1"/>
</dbReference>
<feature type="region of interest" description="Disordered" evidence="3">
    <location>
        <begin position="210"/>
        <end position="230"/>
    </location>
</feature>
<keyword evidence="1 2" id="KW-0505">Motor protein</keyword>
<organism evidence="5 6">
    <name type="scientific">Marchantia polymorpha</name>
    <name type="common">Common liverwort</name>
    <name type="synonym">Marchantia aquatica</name>
    <dbReference type="NCBI Taxonomy" id="3197"/>
    <lineage>
        <taxon>Eukaryota</taxon>
        <taxon>Viridiplantae</taxon>
        <taxon>Streptophyta</taxon>
        <taxon>Embryophyta</taxon>
        <taxon>Marchantiophyta</taxon>
        <taxon>Marchantiopsida</taxon>
        <taxon>Marchantiidae</taxon>
        <taxon>Marchantiales</taxon>
        <taxon>Marchantiaceae</taxon>
        <taxon>Marchantia</taxon>
    </lineage>
</organism>
<dbReference type="Gene3D" id="3.40.850.10">
    <property type="entry name" value="Kinesin motor domain"/>
    <property type="match status" value="1"/>
</dbReference>
<evidence type="ECO:0000256" key="2">
    <source>
        <dbReference type="PROSITE-ProRule" id="PRU00283"/>
    </source>
</evidence>
<dbReference type="PRINTS" id="PR00380">
    <property type="entry name" value="KINESINHEAVY"/>
</dbReference>
<dbReference type="InterPro" id="IPR027640">
    <property type="entry name" value="Kinesin-like_fam"/>
</dbReference>
<evidence type="ECO:0000259" key="4">
    <source>
        <dbReference type="PROSITE" id="PS50067"/>
    </source>
</evidence>
<dbReference type="Proteomes" id="UP000244005">
    <property type="component" value="Unassembled WGS sequence"/>
</dbReference>
<proteinExistence type="inferred from homology"/>
<comment type="similarity">
    <text evidence="2">Belongs to the TRAFAC class myosin-kinesin ATPase superfamily. Kinesin family.</text>
</comment>
<dbReference type="GO" id="GO:0016887">
    <property type="term" value="F:ATP hydrolysis activity"/>
    <property type="evidence" value="ECO:0000318"/>
    <property type="project" value="GO_Central"/>
</dbReference>
<evidence type="ECO:0000256" key="3">
    <source>
        <dbReference type="SAM" id="MobiDB-lite"/>
    </source>
</evidence>
<sequence length="1322" mass="146743">MTHESRRADDARGGSAMSVGDLLRMLEAAVEKEFLGMKKTCEGLGGNSDCMQHSKGDEVTSSSSDGTPNSMHSATGSIFSRSSDAKEKNSTIVETSTKDELHCSSVEREEAGWTRRHEAFHAKIGSKLEATLLGQRAEGRVEVIEGREVQGFRIDTGVDSRKLTSDRSGDVKRNCHSTPEEILGNFESMIQEIMVSGLPSQAASGEFFNSAEVTPGHDNSADDPGGTVSSTQKVGALALESKKLSDDRTLSDAQDNDVHHVLKVLQRDISSESSEPDWSDTGLCRAEEQEQLFCDIKNLSPEFLEKDGQYKPSSYALLQRVQEVALAEGDTSDGHASQGRPSLLEAIRKLDSKCEVISSSKDQLVGDVLSDGNEAHRWKDAETWRGSEKSFQSSFQGPEEISKPDIIKNESSVSSILAPGRALCSGEAGGISPEPCANGCKDKETVEFRKKSESPNHTRDSETSHANLSGICSANSDRIDKEEAEKSSCIQFITSDHETARSLQHSSTPGAPCRGSKTSQADSTVETACRPIKASDYFQEYGWDDAKLKSVSAQALRRKSEEHQSVYGSEFQNYARKNKVMTVEDVNQITDQARVASKRASEYYSRLQRFGLNEVGMGMAEDEPVARDHKLASATNCEHLHNKLPQGHAFYPLRINDDVVVEHSVGFGSTRCSSSKRARGVAVHSREPCRSEGAVVRDSSQALDCSDHNDSSLSTATFLEVENAAANSHPILSSDHFSDWDKDGKRTSSHSLTESAQSTPSDTFFGQLLSYGRGVKSRRNPRGTPVSRAVSESSVLSKLAREVMERFNTGTPAPAQSGSCDHREKVKVVVRMRPFAEHEKTSPLKQILCIPEDKVIVKENNPALLKQSCIRNKEFRDAESLEFKVDNVVDDSYLQNHRWDKKAESQCRMYELIGLPCLEYALDGYNTTIMAYGQACSGKTYTMMGDDTVEGRGMMPRFAEDLMHQISTEFKNEYLVQVSYLEIYQERIRDLLVPFKVDPQAVRAEWQCCLDSGASRCGSVKSDRNWLESSDDNVYEESMDGDTASYLSFGAGTLKSWKDKRAPSVWFDNPSTKKEYLKLREHPVSGPYVEGLSWKDVYTWEDMEQIMLEGAARRTLGATPTNKCSNRGHTLFTMRIVKEQRGRSPHVSFVNLVDLAGTEKPKLAKRISLERLEESRYINRSVAHLNDVILNLSKNSKFVSYRSSALTWLLRDSLGGTAKTFLIAHLSPAEQDFQESVNTLRYAAKANHIQSSIISHPEKKKQLFVNMKKEAKILQDLIQNLTGTEEDKRRKEELIQLGSCLPVLSSFKVPRVEMPVNSGHWM</sequence>
<dbReference type="InterPro" id="IPR001752">
    <property type="entry name" value="Kinesin_motor_dom"/>
</dbReference>
<name>A0A2R6WTY7_MARPO</name>
<evidence type="ECO:0000256" key="1">
    <source>
        <dbReference type="ARBA" id="ARBA00023175"/>
    </source>
</evidence>
<feature type="binding site" evidence="2">
    <location>
        <begin position="933"/>
        <end position="940"/>
    </location>
    <ligand>
        <name>ATP</name>
        <dbReference type="ChEBI" id="CHEBI:30616"/>
    </ligand>
</feature>
<feature type="region of interest" description="Disordered" evidence="3">
    <location>
        <begin position="499"/>
        <end position="524"/>
    </location>
</feature>
<keyword evidence="2" id="KW-0067">ATP-binding</keyword>
<dbReference type="SUPFAM" id="SSF52540">
    <property type="entry name" value="P-loop containing nucleoside triphosphate hydrolases"/>
    <property type="match status" value="1"/>
</dbReference>
<feature type="compositionally biased region" description="Polar residues" evidence="3">
    <location>
        <begin position="749"/>
        <end position="763"/>
    </location>
</feature>
<dbReference type="InterPro" id="IPR027417">
    <property type="entry name" value="P-loop_NTPase"/>
</dbReference>
<dbReference type="GO" id="GO:0008017">
    <property type="term" value="F:microtubule binding"/>
    <property type="evidence" value="ECO:0000318"/>
    <property type="project" value="GO_Central"/>
</dbReference>
<feature type="region of interest" description="Disordered" evidence="3">
    <location>
        <begin position="447"/>
        <end position="469"/>
    </location>
</feature>
<feature type="region of interest" description="Disordered" evidence="3">
    <location>
        <begin position="46"/>
        <end position="104"/>
    </location>
</feature>
<feature type="region of interest" description="Disordered" evidence="3">
    <location>
        <begin position="742"/>
        <end position="763"/>
    </location>
</feature>
<dbReference type="EMBL" id="KZ772730">
    <property type="protein sequence ID" value="PTQ37291.1"/>
    <property type="molecule type" value="Genomic_DNA"/>
</dbReference>
<evidence type="ECO:0000313" key="5">
    <source>
        <dbReference type="EMBL" id="PTQ37291.1"/>
    </source>
</evidence>